<feature type="transmembrane region" description="Helical" evidence="1">
    <location>
        <begin position="344"/>
        <end position="364"/>
    </location>
</feature>
<dbReference type="GeneID" id="20226278"/>
<gene>
    <name evidence="2" type="ORF">AURANDRAFT_67512</name>
</gene>
<dbReference type="SUPFAM" id="SSF103473">
    <property type="entry name" value="MFS general substrate transporter"/>
    <property type="match status" value="1"/>
</dbReference>
<feature type="transmembrane region" description="Helical" evidence="1">
    <location>
        <begin position="240"/>
        <end position="262"/>
    </location>
</feature>
<dbReference type="Gene3D" id="1.20.1250.20">
    <property type="entry name" value="MFS general substrate transporter like domains"/>
    <property type="match status" value="1"/>
</dbReference>
<protein>
    <submittedName>
        <fullName evidence="2">Uncharacterized protein</fullName>
    </submittedName>
</protein>
<dbReference type="RefSeq" id="XP_009041223.1">
    <property type="nucleotide sequence ID" value="XM_009042975.1"/>
</dbReference>
<keyword evidence="3" id="KW-1185">Reference proteome</keyword>
<feature type="transmembrane region" description="Helical" evidence="1">
    <location>
        <begin position="174"/>
        <end position="192"/>
    </location>
</feature>
<keyword evidence="1" id="KW-0812">Transmembrane</keyword>
<organism evidence="3">
    <name type="scientific">Aureococcus anophagefferens</name>
    <name type="common">Harmful bloom alga</name>
    <dbReference type="NCBI Taxonomy" id="44056"/>
    <lineage>
        <taxon>Eukaryota</taxon>
        <taxon>Sar</taxon>
        <taxon>Stramenopiles</taxon>
        <taxon>Ochrophyta</taxon>
        <taxon>Pelagophyceae</taxon>
        <taxon>Pelagomonadales</taxon>
        <taxon>Pelagomonadaceae</taxon>
        <taxon>Aureococcus</taxon>
    </lineage>
</organism>
<keyword evidence="1" id="KW-1133">Transmembrane helix</keyword>
<evidence type="ECO:0000313" key="3">
    <source>
        <dbReference type="Proteomes" id="UP000002729"/>
    </source>
</evidence>
<feature type="transmembrane region" description="Helical" evidence="1">
    <location>
        <begin position="274"/>
        <end position="292"/>
    </location>
</feature>
<evidence type="ECO:0000256" key="1">
    <source>
        <dbReference type="SAM" id="Phobius"/>
    </source>
</evidence>
<dbReference type="AlphaFoldDB" id="F0YLE5"/>
<dbReference type="InterPro" id="IPR036259">
    <property type="entry name" value="MFS_trans_sf"/>
</dbReference>
<dbReference type="KEGG" id="aaf:AURANDRAFT_67512"/>
<feature type="transmembrane region" description="Helical" evidence="1">
    <location>
        <begin position="385"/>
        <end position="406"/>
    </location>
</feature>
<dbReference type="EMBL" id="GL833156">
    <property type="protein sequence ID" value="EGB04098.1"/>
    <property type="molecule type" value="Genomic_DNA"/>
</dbReference>
<name>F0YLE5_AURAN</name>
<proteinExistence type="predicted"/>
<reference evidence="2 3" key="1">
    <citation type="journal article" date="2011" name="Proc. Natl. Acad. Sci. U.S.A.">
        <title>Niche of harmful alga Aureococcus anophagefferens revealed through ecogenomics.</title>
        <authorList>
            <person name="Gobler C.J."/>
            <person name="Berry D.L."/>
            <person name="Dyhrman S.T."/>
            <person name="Wilhelm S.W."/>
            <person name="Salamov A."/>
            <person name="Lobanov A.V."/>
            <person name="Zhang Y."/>
            <person name="Collier J.L."/>
            <person name="Wurch L.L."/>
            <person name="Kustka A.B."/>
            <person name="Dill B.D."/>
            <person name="Shah M."/>
            <person name="VerBerkmoes N.C."/>
            <person name="Kuo A."/>
            <person name="Terry A."/>
            <person name="Pangilinan J."/>
            <person name="Lindquist E.A."/>
            <person name="Lucas S."/>
            <person name="Paulsen I.T."/>
            <person name="Hattenrath-Lehmann T.K."/>
            <person name="Talmage S.C."/>
            <person name="Walker E.A."/>
            <person name="Koch F."/>
            <person name="Burson A.M."/>
            <person name="Marcoval M.A."/>
            <person name="Tang Y.Z."/>
            <person name="Lecleir G.R."/>
            <person name="Coyne K.J."/>
            <person name="Berg G.M."/>
            <person name="Bertrand E.M."/>
            <person name="Saito M.A."/>
            <person name="Gladyshev V.N."/>
            <person name="Grigoriev I.V."/>
        </authorList>
    </citation>
    <scope>NUCLEOTIDE SEQUENCE [LARGE SCALE GENOMIC DNA]</scope>
    <source>
        <strain evidence="3">CCMP 1984</strain>
    </source>
</reference>
<sequence>MLAPPLLSYIIANVCNNNPGRLATFVSLAYMYHTLPRICLVQFHGEVVDRLPRVPCIVISQLVEILLWIVICWSKDMHLILALYGVRAILNLHDFAKTLYLFDLTLHLDSTHRDPNSNNAGAELLSKTACSEAGLRHIQVGGVFTGVYTGAGSVVGHIVGSLVLSSEALSIRHAIYIALSVLFVSQFLVVLLPESKPHNTNLPPLVILSAAIRGARGEVWFGFRDQLARWRTGEKLLVDLTIFFLLFSWGMTIYFFTIFNVFQYKFDPNAKLRAEFGLVLIAPTSIGTYLWWRHFRHGNKTEIYVMPCDNTTWRHVDEPSSNRQTGSTFCHFCDTLCYFSWHTLFLSCRFYLLLMILVMLTGGGRRGGGRRRAVGRVAGRGNEELVVVVAVAALVVEGVLVAAPALPPLERPAHVPAVALPAERDHG</sequence>
<dbReference type="InParanoid" id="F0YLE5"/>
<dbReference type="Proteomes" id="UP000002729">
    <property type="component" value="Unassembled WGS sequence"/>
</dbReference>
<accession>F0YLE5</accession>
<evidence type="ECO:0000313" key="2">
    <source>
        <dbReference type="EMBL" id="EGB04098.1"/>
    </source>
</evidence>
<keyword evidence="1" id="KW-0472">Membrane</keyword>